<feature type="binding site" evidence="6">
    <location>
        <position position="522"/>
    </location>
    <ligand>
        <name>Zn(2+)</name>
        <dbReference type="ChEBI" id="CHEBI:29105"/>
    </ligand>
</feature>
<evidence type="ECO:0000256" key="1">
    <source>
        <dbReference type="ARBA" id="ARBA00022448"/>
    </source>
</evidence>
<accession>A0ABT0F202</accession>
<comment type="function">
    <text evidence="6">Part of an energy-coupled inorganic carbon pump.</text>
</comment>
<gene>
    <name evidence="6" type="primary">dabA</name>
    <name evidence="7" type="ORF">L9059_16230</name>
</gene>
<evidence type="ECO:0000256" key="4">
    <source>
        <dbReference type="ARBA" id="ARBA00022833"/>
    </source>
</evidence>
<dbReference type="Proteomes" id="UP001299876">
    <property type="component" value="Unassembled WGS sequence"/>
</dbReference>
<feature type="binding site" evidence="6">
    <location>
        <position position="334"/>
    </location>
    <ligand>
        <name>Zn(2+)</name>
        <dbReference type="ChEBI" id="CHEBI:29105"/>
    </ligand>
</feature>
<dbReference type="PANTHER" id="PTHR38344">
    <property type="entry name" value="UPF0753 PROTEIN AQ_863"/>
    <property type="match status" value="1"/>
</dbReference>
<keyword evidence="8" id="KW-1185">Reference proteome</keyword>
<evidence type="ECO:0000256" key="3">
    <source>
        <dbReference type="ARBA" id="ARBA00022723"/>
    </source>
</evidence>
<comment type="subcellular location">
    <subcellularLocation>
        <location evidence="6">Cell membrane</location>
        <topology evidence="6">Peripheral membrane protein</topology>
    </subcellularLocation>
</comment>
<organism evidence="7 8">
    <name type="scientific">Pseudomonas violetae</name>
    <dbReference type="NCBI Taxonomy" id="2915813"/>
    <lineage>
        <taxon>Bacteria</taxon>
        <taxon>Pseudomonadati</taxon>
        <taxon>Pseudomonadota</taxon>
        <taxon>Gammaproteobacteria</taxon>
        <taxon>Pseudomonadales</taxon>
        <taxon>Pseudomonadaceae</taxon>
        <taxon>Pseudomonas</taxon>
    </lineage>
</organism>
<proteinExistence type="inferred from homology"/>
<dbReference type="HAMAP" id="MF_01871">
    <property type="entry name" value="DabA"/>
    <property type="match status" value="1"/>
</dbReference>
<comment type="cofactor">
    <cofactor evidence="6">
        <name>Zn(2+)</name>
        <dbReference type="ChEBI" id="CHEBI:29105"/>
    </cofactor>
</comment>
<protein>
    <recommendedName>
        <fullName evidence="6">Probable inorganic carbon transporter subunit DabA</fullName>
    </recommendedName>
</protein>
<dbReference type="PANTHER" id="PTHR38344:SF1">
    <property type="entry name" value="INORGANIC CARBON TRANSPORTER SUBUNIT DABA-RELATED"/>
    <property type="match status" value="1"/>
</dbReference>
<keyword evidence="3 6" id="KW-0479">Metal-binding</keyword>
<name>A0ABT0F202_9PSED</name>
<comment type="subunit">
    <text evidence="6">Forms a complex with DabB.</text>
</comment>
<keyword evidence="5 6" id="KW-0472">Membrane</keyword>
<evidence type="ECO:0000256" key="6">
    <source>
        <dbReference type="HAMAP-Rule" id="MF_01871"/>
    </source>
</evidence>
<dbReference type="Pfam" id="PF10070">
    <property type="entry name" value="DabA"/>
    <property type="match status" value="1"/>
</dbReference>
<evidence type="ECO:0000256" key="2">
    <source>
        <dbReference type="ARBA" id="ARBA00022475"/>
    </source>
</evidence>
<comment type="caution">
    <text evidence="7">The sequence shown here is derived from an EMBL/GenBank/DDBJ whole genome shotgun (WGS) entry which is preliminary data.</text>
</comment>
<evidence type="ECO:0000313" key="7">
    <source>
        <dbReference type="EMBL" id="MCK1791711.1"/>
    </source>
</evidence>
<evidence type="ECO:0000313" key="8">
    <source>
        <dbReference type="Proteomes" id="UP001299876"/>
    </source>
</evidence>
<feature type="binding site" evidence="6">
    <location>
        <position position="507"/>
    </location>
    <ligand>
        <name>Zn(2+)</name>
        <dbReference type="ChEBI" id="CHEBI:29105"/>
    </ligand>
</feature>
<dbReference type="EMBL" id="JAKNRW010000012">
    <property type="protein sequence ID" value="MCK1791711.1"/>
    <property type="molecule type" value="Genomic_DNA"/>
</dbReference>
<keyword evidence="1 6" id="KW-0813">Transport</keyword>
<keyword evidence="4 6" id="KW-0862">Zinc</keyword>
<dbReference type="RefSeq" id="WP_247292008.1">
    <property type="nucleotide sequence ID" value="NZ_JAKNRW010000012.1"/>
</dbReference>
<dbReference type="InterPro" id="IPR018752">
    <property type="entry name" value="DabA"/>
</dbReference>
<sequence>MTVLEHSAPIDLDALHDIALQACERIAPAWPLDRMIAVSPLWERRDQPWAKVTEELWRRAGSRMTLSPADYRLAWQEKLIAERHLYLSLSEASLNWTPTQLLQFLDEPLDSFQGMPLLEDMANTDITSAGWPALITHQISQCCASWFDEDQADWCATKQAGLYQAWRESMLQDRGLSVLSACRSLGERIGELPHHPKDAIAAAVQRLGIAKDELEEWFDCLLLRSLGWASWCAYRRWQARLQGSDDPILLELLAIRAAWEWLVDDRRRDAESCWSDWRKSWQVGRKKAPTAAWQALQLWQRAEELAWQEQLQSMMRKPPASVTDSTALARVYFCIDVRSEVVRRALEQACPQVQTGGFAGFFGMPIAYMPLGTNASRPQLPGLLAAQLTVTDSSGDAVCDRALASKRKMRLERAGRWQLFQRLPASTFTLIETLGLGYAGALLGRACGLLSRPSAPDHSALRPHEWQQLKPTIPELPLGQRAKFAASILRAMSLTRDFPPMILLLGHGSQSANNPQAAGLDCGACCGQSGEINARLVADMLNDAGVRSALREQGIDMPVACRVLAGLHNTTTDEMQVFASESLPDTLRPTWLTLRQALDDASVLARRERAARLGLAHLCGHPAKLLAALRRRAVDWAQTRPEWGLAGNSAFIAAPRSRTRGLNLQGRSFLHDYDWRQDEEGQVLELIMTAPMVVAHWINMQYLTSTTDNLRFGSGNKVLHNVVGGCIGVFEGNGGDLRVGLARQSLHDGERWIHRPLRLSVVIEAPQKMIDKVLAEHAVVRNLVLHGWLYLLRTDSACTHMMERRTAEGWQLLEQDFI</sequence>
<keyword evidence="2 6" id="KW-1003">Cell membrane</keyword>
<evidence type="ECO:0000256" key="5">
    <source>
        <dbReference type="ARBA" id="ARBA00023136"/>
    </source>
</evidence>
<reference evidence="7 8" key="1">
    <citation type="submission" date="2022-02" db="EMBL/GenBank/DDBJ databases">
        <title>Comparative genomics of the first Antarctic Pseudomonas spp. capable of biotransforming 2,4,6-Trinitrotoluene.</title>
        <authorList>
            <person name="Cabrera M.A."/>
            <person name="Marquez S.L."/>
            <person name="Perez-Donoso J.M."/>
        </authorList>
    </citation>
    <scope>NUCLEOTIDE SEQUENCE [LARGE SCALE GENOMIC DNA]</scope>
    <source>
        <strain evidence="7 8">TNT19</strain>
    </source>
</reference>
<feature type="binding site" evidence="6">
    <location>
        <position position="336"/>
    </location>
    <ligand>
        <name>Zn(2+)</name>
        <dbReference type="ChEBI" id="CHEBI:29105"/>
    </ligand>
</feature>
<comment type="similarity">
    <text evidence="6">Belongs to the inorganic carbon transporter (TC 9.A.2) DabA family.</text>
</comment>